<dbReference type="HOGENOM" id="CLU_2121163_0_0_1"/>
<accession>W9N9F4</accession>
<name>W9N9F4_FUSOX</name>
<dbReference type="EMBL" id="JH651133">
    <property type="protein sequence ID" value="EXA29269.1"/>
    <property type="molecule type" value="Genomic_DNA"/>
</dbReference>
<reference evidence="1" key="1">
    <citation type="submission" date="2011-10" db="EMBL/GenBank/DDBJ databases">
        <title>The Genome Sequence of Fusarium oxysporum HDV247.</title>
        <authorList>
            <consortium name="The Broad Institute Genome Sequencing Platform"/>
            <person name="Ma L.-J."/>
            <person name="Gale L.R."/>
            <person name="Schwartz D.C."/>
            <person name="Zhou S."/>
            <person name="Corby-Kistler H."/>
            <person name="Young S.K."/>
            <person name="Zeng Q."/>
            <person name="Gargeya S."/>
            <person name="Fitzgerald M."/>
            <person name="Haas B."/>
            <person name="Abouelleil A."/>
            <person name="Alvarado L."/>
            <person name="Arachchi H.M."/>
            <person name="Berlin A."/>
            <person name="Brown A."/>
            <person name="Chapman S.B."/>
            <person name="Chen Z."/>
            <person name="Dunbar C."/>
            <person name="Freedman E."/>
            <person name="Gearin G."/>
            <person name="Goldberg J."/>
            <person name="Griggs A."/>
            <person name="Gujja S."/>
            <person name="Heiman D."/>
            <person name="Howarth C."/>
            <person name="Larson L."/>
            <person name="Lui A."/>
            <person name="MacDonald P.J.P."/>
            <person name="Montmayeur A."/>
            <person name="Murphy C."/>
            <person name="Neiman D."/>
            <person name="Pearson M."/>
            <person name="Priest M."/>
            <person name="Roberts A."/>
            <person name="Saif S."/>
            <person name="Shea T."/>
            <person name="Shenoy N."/>
            <person name="Sisk P."/>
            <person name="Stolte C."/>
            <person name="Sykes S."/>
            <person name="Wortman J."/>
            <person name="Nusbaum C."/>
            <person name="Birren B."/>
        </authorList>
    </citation>
    <scope>NUCLEOTIDE SEQUENCE [LARGE SCALE GENOMIC DNA]</scope>
    <source>
        <strain evidence="1">HDV247</strain>
    </source>
</reference>
<dbReference type="AlphaFoldDB" id="W9N9F4"/>
<proteinExistence type="predicted"/>
<organism evidence="1">
    <name type="scientific">Fusarium oxysporum f. sp. pisi HDV247</name>
    <dbReference type="NCBI Taxonomy" id="1080344"/>
    <lineage>
        <taxon>Eukaryota</taxon>
        <taxon>Fungi</taxon>
        <taxon>Dikarya</taxon>
        <taxon>Ascomycota</taxon>
        <taxon>Pezizomycotina</taxon>
        <taxon>Sordariomycetes</taxon>
        <taxon>Hypocreomycetidae</taxon>
        <taxon>Hypocreales</taxon>
        <taxon>Nectriaceae</taxon>
        <taxon>Fusarium</taxon>
        <taxon>Fusarium oxysporum species complex</taxon>
    </lineage>
</organism>
<dbReference type="Proteomes" id="UP000030751">
    <property type="component" value="Unassembled WGS sequence"/>
</dbReference>
<gene>
    <name evidence="1" type="ORF">FOVG_19233</name>
</gene>
<sequence length="114" mass="13042">MPTGTRENFGATGTRVPMGPHLYASEKELYVPAVDGLMRRSANFAILQIVELDMDALRRRYLPIIIAELLFRRSQDGIDFFMIQQFRQLLAQLVADPIVMIACVHNLRPQCYNC</sequence>
<protein>
    <submittedName>
        <fullName evidence="1">Uncharacterized protein</fullName>
    </submittedName>
</protein>
<evidence type="ECO:0000313" key="1">
    <source>
        <dbReference type="EMBL" id="EXA29269.1"/>
    </source>
</evidence>
<reference evidence="1" key="2">
    <citation type="submission" date="2012-05" db="EMBL/GenBank/DDBJ databases">
        <title>Annotation of the Genome Sequence of Fusarium oxysporum HDV247.</title>
        <authorList>
            <consortium name="The Broad Institute Genomics Platform"/>
            <person name="Ma L.-J."/>
            <person name="Corby-Kistler H."/>
            <person name="Broz K."/>
            <person name="Gale L.R."/>
            <person name="Jonkers W."/>
            <person name="O'Donnell K."/>
            <person name="Ploetz R."/>
            <person name="Steinberg C."/>
            <person name="Schwartz D.C."/>
            <person name="VanEtten H."/>
            <person name="Zhou S."/>
            <person name="Young S.K."/>
            <person name="Zeng Q."/>
            <person name="Gargeya S."/>
            <person name="Fitzgerald M."/>
            <person name="Abouelleil A."/>
            <person name="Alvarado L."/>
            <person name="Chapman S.B."/>
            <person name="Gainer-Dewar J."/>
            <person name="Goldberg J."/>
            <person name="Griggs A."/>
            <person name="Gujja S."/>
            <person name="Hansen M."/>
            <person name="Howarth C."/>
            <person name="Imamovic A."/>
            <person name="Ireland A."/>
            <person name="Larimer J."/>
            <person name="McCowan C."/>
            <person name="Murphy C."/>
            <person name="Pearson M."/>
            <person name="Poon T.W."/>
            <person name="Priest M."/>
            <person name="Roberts A."/>
            <person name="Saif S."/>
            <person name="Shea T."/>
            <person name="Sykes S."/>
            <person name="Wortman J."/>
            <person name="Nusbaum C."/>
            <person name="Birren B."/>
        </authorList>
    </citation>
    <scope>NUCLEOTIDE SEQUENCE</scope>
    <source>
        <strain evidence="1">HDV247</strain>
    </source>
</reference>